<evidence type="ECO:0000256" key="5">
    <source>
        <dbReference type="ARBA" id="ARBA00022617"/>
    </source>
</evidence>
<evidence type="ECO:0000256" key="12">
    <source>
        <dbReference type="SAM" id="Phobius"/>
    </source>
</evidence>
<dbReference type="Gene3D" id="1.10.520.10">
    <property type="match status" value="1"/>
</dbReference>
<keyword evidence="12" id="KW-0472">Membrane</keyword>
<comment type="cofactor">
    <cofactor evidence="10">
        <name>Ca(2+)</name>
        <dbReference type="ChEBI" id="CHEBI:29108"/>
    </cofactor>
    <text evidence="10">Binds 2 calcium ions per subunit.</text>
</comment>
<comment type="cofactor">
    <cofactor evidence="2">
        <name>heme b</name>
        <dbReference type="ChEBI" id="CHEBI:60344"/>
    </cofactor>
</comment>
<feature type="binding site" evidence="9">
    <location>
        <position position="80"/>
    </location>
    <ligand>
        <name>substrate</name>
    </ligand>
</feature>
<name>A0ABC8K881_ERUVS</name>
<gene>
    <name evidence="14" type="ORF">ERUC_LOCUS18795</name>
</gene>
<dbReference type="AlphaFoldDB" id="A0ABC8K881"/>
<sequence>MSVTSEKEAGSNISLKGLEIIDMIKSELENLCPGVVSCADIVVLSAREYVKLVVVPRYTLKTVQKDSMLAFKERAERELPSPHASLSEILSSFYSKGFNEREVVSLSGILLFVFVSKICLTHVLSYS</sequence>
<reference evidence="14 15" key="1">
    <citation type="submission" date="2022-03" db="EMBL/GenBank/DDBJ databases">
        <authorList>
            <person name="Macdonald S."/>
            <person name="Ahmed S."/>
            <person name="Newling K."/>
        </authorList>
    </citation>
    <scope>NUCLEOTIDE SEQUENCE [LARGE SCALE GENOMIC DNA]</scope>
</reference>
<keyword evidence="5" id="KW-0349">Heme</keyword>
<comment type="caution">
    <text evidence="14">The sequence shown here is derived from an EMBL/GenBank/DDBJ whole genome shotgun (WGS) entry which is preliminary data.</text>
</comment>
<feature type="transmembrane region" description="Helical" evidence="12">
    <location>
        <begin position="103"/>
        <end position="124"/>
    </location>
</feature>
<evidence type="ECO:0000256" key="11">
    <source>
        <dbReference type="RuleBase" id="RU004241"/>
    </source>
</evidence>
<dbReference type="PROSITE" id="PS50873">
    <property type="entry name" value="PEROXIDASE_4"/>
    <property type="match status" value="1"/>
</dbReference>
<dbReference type="Proteomes" id="UP001642260">
    <property type="component" value="Unassembled WGS sequence"/>
</dbReference>
<evidence type="ECO:0000256" key="3">
    <source>
        <dbReference type="ARBA" id="ARBA00012313"/>
    </source>
</evidence>
<keyword evidence="6 10" id="KW-0479">Metal-binding</keyword>
<dbReference type="Pfam" id="PF00141">
    <property type="entry name" value="peroxidase"/>
    <property type="match status" value="1"/>
</dbReference>
<evidence type="ECO:0000313" key="14">
    <source>
        <dbReference type="EMBL" id="CAH8352884.1"/>
    </source>
</evidence>
<comment type="catalytic activity">
    <reaction evidence="1">
        <text>2 a phenolic donor + H2O2 = 2 a phenolic radical donor + 2 H2O</text>
        <dbReference type="Rhea" id="RHEA:56136"/>
        <dbReference type="ChEBI" id="CHEBI:15377"/>
        <dbReference type="ChEBI" id="CHEBI:16240"/>
        <dbReference type="ChEBI" id="CHEBI:139520"/>
        <dbReference type="ChEBI" id="CHEBI:139521"/>
        <dbReference type="EC" id="1.11.1.7"/>
    </reaction>
</comment>
<proteinExistence type="inferred from homology"/>
<dbReference type="InterPro" id="IPR002016">
    <property type="entry name" value="Haem_peroxidase"/>
</dbReference>
<feature type="domain" description="Plant heme peroxidase family profile" evidence="13">
    <location>
        <begin position="1"/>
        <end position="127"/>
    </location>
</feature>
<keyword evidence="4" id="KW-0575">Peroxidase</keyword>
<keyword evidence="8" id="KW-0408">Iron</keyword>
<keyword evidence="10" id="KW-0106">Calcium</keyword>
<keyword evidence="15" id="KW-1185">Reference proteome</keyword>
<evidence type="ECO:0000259" key="13">
    <source>
        <dbReference type="PROSITE" id="PS50873"/>
    </source>
</evidence>
<keyword evidence="12" id="KW-0812">Transmembrane</keyword>
<dbReference type="SUPFAM" id="SSF48113">
    <property type="entry name" value="Heme-dependent peroxidases"/>
    <property type="match status" value="1"/>
</dbReference>
<evidence type="ECO:0000256" key="1">
    <source>
        <dbReference type="ARBA" id="ARBA00000189"/>
    </source>
</evidence>
<evidence type="ECO:0000256" key="10">
    <source>
        <dbReference type="PIRSR" id="PIRSR600823-3"/>
    </source>
</evidence>
<evidence type="ECO:0000256" key="9">
    <source>
        <dbReference type="PIRSR" id="PIRSR600823-2"/>
    </source>
</evidence>
<dbReference type="GO" id="GO:0140825">
    <property type="term" value="F:lactoperoxidase activity"/>
    <property type="evidence" value="ECO:0007669"/>
    <property type="project" value="UniProtKB-EC"/>
</dbReference>
<evidence type="ECO:0000256" key="4">
    <source>
        <dbReference type="ARBA" id="ARBA00022559"/>
    </source>
</evidence>
<dbReference type="GO" id="GO:0046872">
    <property type="term" value="F:metal ion binding"/>
    <property type="evidence" value="ECO:0007669"/>
    <property type="project" value="UniProtKB-KW"/>
</dbReference>
<dbReference type="InterPro" id="IPR000823">
    <property type="entry name" value="Peroxidase_pln"/>
</dbReference>
<evidence type="ECO:0000256" key="2">
    <source>
        <dbReference type="ARBA" id="ARBA00001970"/>
    </source>
</evidence>
<keyword evidence="7" id="KW-0560">Oxidoreductase</keyword>
<evidence type="ECO:0000256" key="6">
    <source>
        <dbReference type="ARBA" id="ARBA00022723"/>
    </source>
</evidence>
<accession>A0ABC8K881</accession>
<protein>
    <recommendedName>
        <fullName evidence="3">peroxidase</fullName>
        <ecNumber evidence="3">1.11.1.7</ecNumber>
    </recommendedName>
</protein>
<dbReference type="InterPro" id="IPR010255">
    <property type="entry name" value="Haem_peroxidase_sf"/>
</dbReference>
<keyword evidence="12" id="KW-1133">Transmembrane helix</keyword>
<dbReference type="PRINTS" id="PR00461">
    <property type="entry name" value="PLPEROXIDASE"/>
</dbReference>
<dbReference type="PANTHER" id="PTHR31235">
    <property type="entry name" value="PEROXIDASE 25-RELATED"/>
    <property type="match status" value="1"/>
</dbReference>
<comment type="similarity">
    <text evidence="11">Belongs to the peroxidase family.</text>
</comment>
<feature type="binding site" evidence="10">
    <location>
        <position position="6"/>
    </location>
    <ligand>
        <name>Ca(2+)</name>
        <dbReference type="ChEBI" id="CHEBI:29108"/>
        <label>1</label>
    </ligand>
</feature>
<evidence type="ECO:0000256" key="8">
    <source>
        <dbReference type="ARBA" id="ARBA00023004"/>
    </source>
</evidence>
<evidence type="ECO:0000313" key="15">
    <source>
        <dbReference type="Proteomes" id="UP001642260"/>
    </source>
</evidence>
<dbReference type="EC" id="1.11.1.7" evidence="3"/>
<dbReference type="EMBL" id="CAKOAT010177377">
    <property type="protein sequence ID" value="CAH8352884.1"/>
    <property type="molecule type" value="Genomic_DNA"/>
</dbReference>
<evidence type="ECO:0000256" key="7">
    <source>
        <dbReference type="ARBA" id="ARBA00023002"/>
    </source>
</evidence>
<organism evidence="14 15">
    <name type="scientific">Eruca vesicaria subsp. sativa</name>
    <name type="common">Garden rocket</name>
    <name type="synonym">Eruca sativa</name>
    <dbReference type="NCBI Taxonomy" id="29727"/>
    <lineage>
        <taxon>Eukaryota</taxon>
        <taxon>Viridiplantae</taxon>
        <taxon>Streptophyta</taxon>
        <taxon>Embryophyta</taxon>
        <taxon>Tracheophyta</taxon>
        <taxon>Spermatophyta</taxon>
        <taxon>Magnoliopsida</taxon>
        <taxon>eudicotyledons</taxon>
        <taxon>Gunneridae</taxon>
        <taxon>Pentapetalae</taxon>
        <taxon>rosids</taxon>
        <taxon>malvids</taxon>
        <taxon>Brassicales</taxon>
        <taxon>Brassicaceae</taxon>
        <taxon>Brassiceae</taxon>
        <taxon>Eruca</taxon>
    </lineage>
</organism>